<sequence length="4310" mass="498035">MRMLVLLFLLLEAQLYDCSEKDTTLVINRINNRVEFSDLLLEYNHNQADENIVNVNISFMIHSVVSIFPITRLKCEIFQQWRDSRLKYFGTSSITVIPKGTKIWIPDTNFVNSEINYGLQSSLRLHFDGLISWKQQARLTIPCFPKIYSEEVKSKSDAKQSISNCSLIIASFDNAGAESIVYTLDKVIHSLEDPAYFGQIENYTIMEVNNILLPLISEFRKRSVDNSLLVMFDSVELCTQYNESKCGRKTSKKAIDQISTLELVEVFLETCTVQAYMGEVHHWQTKPCRNLNKIVSNMIEIDNLRMISKGITQKVSAWRRINDEKLRTVDSEVMICFTLNDSYFANNIEIVTFLEYSLQTLCGFKMQMSVEKIKQVVLPTMIGPELWISIMRSEVLGINMELFDYYGIECGFVRGIHLSESCLQRFQRLLEEPTKSSKQNMSGHQCVVAKRLNQGSVQENVLDVCNFHYENMHDISESTQEVMIDPSVKDKVRKTVESIAKTSCRDDHMSFLSFGFDSLKLARLEFMLQTKFSEEFFIPYGSAHQYSTINALSEYISKNLKQENSTLSIFKFSANIEFLNKKLRNIIKSGEEIPLCSVQKRIVFLSQLYSERKFSFIETLKFSIGTLQVIQFQNAFNRIIARHTALRTIYTTSGQTVLSLTEANFSIFLRPDRVFHPIDLFDSEVPIRIMIAAREKADKQENQKVGRDLDKTHQYHNIQYAKDEQKETFEIFRITVQLHHIMIDGLSIKLLSHELRELYDEKTVLKPLQYQYTHYMLLEHQRKQDSEDRRSREDFWKRLVSQVELQQLPTKKAILQSENLYKSHKLVFTVDSRTEECLRNLAIRCNVTQFSVLVSNFQLLQYNLYGFRDTCTGITVTLREIPELCTVIGCLLNVVPVINSIDPTDQIYNALMKSYQQMNKSIHKQMPFDDLITTLQVPRDGSNSPLFQVLFILDDQSSDDIEHDKCNGDNDDKNAEQNLDIFSSDDSNFAQYDQVWYFCYKKKITIKIEYNGHYFDESMIKAYLYQYIRLIHRVSQNLYISVENIELISSEEKFNIYQQMKDNRCDFPIRSTVLNMITEQNRIDPCCNVIIENGLLFSSIFLQRTSNQLSRLLEQKLLQFWGESMRSDHFVMLIFDRSVYLIVMIYALWKCGIAALPVNSEISLDHLHKILGKVHLPTVIYDNSVKYGRDLDENDLNESWEKLRKVKHEASAYAYPVFKQEINELVTSCLDYSDQEIRKKITQYNLAYLTFTSGSTGNPKEICTEFLGLSNLAFNYAEMLSLNSNSVIYQIVNPSFDIFFADLLEAQTNGASLQLASQRIPNINEMSKVTHAYIMPAYLSAIPTQEWERLKYLQKINFGGDYIQDKTLRDAIQAGYSFYNQYGATESSIFSTCHLMKVCNERNFVGKALKNVHLLVRNNNKHLCERRTPGTCCISGTGVARGYYDNEHLNQVTFLHNHDLTRFELLLNNDNRYFWTGDLVEMRNNTGGLLFYGRKDFQVKIRGMKVDIGQIEIILGQHPAVRNSIVCLQKNNESDEILTAYVQLFQDKQANKASITKCLLQYLSTKLPSYMIPKQYKILQEFPVNANGKIDRKRLPIPETFMNSESSPSFGYTLEFWERQVIDIFVQLLPDKVIELEKSFFEVGGDSLKALIAIQNIKSETGMALELQKIFELSSFKAILQYLRQKYIINNSGENTQKYSIRSRTVEVCSASEISNSTQTKSTEPAHFLPNKNKLDTCTISGKMKIQSIPVSLQQKRLLFLYSFSEKYRECYKLRFDIIFYGRLNYRFLNTAINYVMRKHQILRTIFLQKGANIVQEVTSLTECYINICSKKFGTAEIDPSVKSKTNQRVNALYDNPLVTINFSRDQKLTLIFDHLIVDGRSIAILTKDFVDFYNRLLDEDNIFPNISDLSNTYAEFCSRQQKQLENLERVLKSDASLAFVYDEKISSHSVENNLREFRSLEGLICKLRDFSPNLFTGDLSDANTNIKSQTIRIKLPQNLDSVKSFCVEHECTLFAYLLCNFALTIRHLFAAKKFAVVSAALNRAKDTIDCVGLFANNVIIPIDTNFENISEFIHNIQQNIAESLQFQHIPYEYIIQRLNPKRSIDGSEIYQISFVLHNASAMQLPKINGVKAIVQEINANYAKFEQTWSYTEFSEYIEMVVEYRSAKYSTSMMQKMMQVYEDMASIVLKHESSGVKDILQYSKIIREEVFQKNQKLKERKELKGGSKQQCQLERILLEIWKKILNNPNVTIFDNFFAKGGHSLLIANICYHIKEQIDFECSPQIIFRYQTIQELAKYIQRKQNQKLSKVFPRKFEVPVCPLQESLAIMFYNETKKSKTSSFPLVHSKNDLARAYQTGFSICLENVNLLRLKYTLNLIILRHCALRTTFYCQNRKFFQEIHSGSEVYVAPRKITSEFPENMPLNPFDMVPILCWLNDTKDQSKKNDQFELHFRISHAACDGKSLNILAKEFHCIYLHDFELDYKSDNFLEFSKRIQQRFSKRRTEVSKYWSKILKGSQALNFYYDKVIGNTASGNKCKFICKTFSKLYKITRKIANKCGCSPFTIQMAAFSKVISMRTDQAFEVLIACPFDMRDCEVIGMCINVLPILIDVGERTYQNLIQNVAKCLTDAYVNADISSVEIEKICTKHGISNFIQVMIVDSLDETFSKNYQFLNNDSEYTKCALTLFLTPRDEDTVAKIEFKQDLFYNESMNAMLNCWAKTIGKMESIIVNGIKEADGRNVKLDERQSHFHENNSKEEMNRNKDRNSEFNISATVKRKSDYPKFSLQQLISDAFENNSKSAINSAVIGSDEKVDYTTLRERMLTISRVLQQKVIQITGRALRADDVIAIIASNSIETLIICYAVILAGAAYLPIDCMNPMKRISKVLDQINAAFYVVIKNKLTFNEAFPNLSKSYSFQNAVELQLTDSHIAKNYYMSYRHFKTLPLDLAYVIFTSGTTGKPKGVAINQNGLLNMAVACTQNFWMKSEDCVYQFTNFAFDNSVLEVIMAFVNGASLLLRDNFFTPDKFLNELKSFRISHALLFPGLVECFTTEQIRDLRHLRYWIVGAESINNRLLEFALKSGVNIIQNYGPTETTAYALSKRMKLLDKANNIGQGILNTEITVRDSQGEALTSAFAVGELAITGEGVMRGYISTSTDSCSKMINRRSERSQRFSFNTKDLVRLQTNDDIIFLGRSDEQIKIRGIRVELGEIENILCKHSDVKSAKVILTKDQQQLAAFIIPSSTRNELKWSTLRNFLLQYLPYYMVPIRFHSLHQLPLTRNSKIDVEALKALLHVEDKSVIVEDLEVENRLQAELLVLFREVLQNSCITTQDDFFAFGGNSFSASKLVQMIQNKLTYHVDTSDVFHYRNVKRLSVYIASESLNKPKSSKVDKISDSYNEKKPLFDFNNIPLSFQQQQFRFLNETKQRQCYELIYIQKFHVSLSFHHLKLAFLRLILRQPSLRTFFPERNFEAYQEILSGTEAYFHSSILQCNFPSTNADSYIAEKVETLRNSEILFTDTSPILCTFLVVSNMSYVILRINHIIIDAWSTGILENDLTDLYQKVLKNNLFDISSKLHFTYAEYSIEQQQQNNLLEKLANAYADKIMKWIAKKQDCNQIYKNWKCTDISAECSSQKSDEPLKIEDSGLYFETRFTVDIAKVQNISHHFGVTPLVVFLSSFTLALHEISATNQLIISIPIANRTLKTNQIIGNFLNNLLVQSEHDRVVTVDEGISNENEVNVKNSVDFERKEYSQSHLKLIKKHISNISAAVNEVRQFEQIPFVILFKAIRSKLKKFDPASLEMLDRLHKTVFFNFRYGLEDNRECILGEGEVHAPPDCIHEIEVEVDQSEKRYLCRLRMQNRQSKKKHLLQLHQRMVALLEKTLISHEVQRQISEIIKNKSIDNNSSLYFAQSPEIKETDSALRRIWAECLNKKTISDEDNFFLEGGNSMLTLKLKRQIQAEFNIPIEIEEIFKNSHFTHMRCLISQRLHDKHRNFLPENSIKTNQSVHEGCKNLILASTLNQDFAAKATDLHRFEDKNAVHVFYQNESNATGDIIVFFHALIGGVTVTYAPIVRQMLLKHSRPFKIIGIEHPDTFSYGYLRNPNLYRSIESLCSKYVQDMRTHLCKNRKTIFIGASFGAVLAYQCANELDQQEAGILQMCAIHCKIPILCRFFISGIRVNQLISIDGVACWNSTEQMPSYKQHRSQIMKFIKIRTGQMEINSKMKEAMIDNAWELLKMMRIYSPRSLKDPSSLHITLLKSNVRSSLHDDYGWTQLCDTTVISIPFSHETMFDDGTAVMITDIIIESIARNR</sequence>
<dbReference type="Gene3D" id="3.40.50.1820">
    <property type="entry name" value="alpha/beta hydrolase"/>
    <property type="match status" value="1"/>
</dbReference>
<feature type="domain" description="Carrier" evidence="4">
    <location>
        <begin position="2228"/>
        <end position="2303"/>
    </location>
</feature>
<evidence type="ECO:0000256" key="3">
    <source>
        <dbReference type="SAM" id="SignalP"/>
    </source>
</evidence>
<keyword evidence="6" id="KW-1185">Reference proteome</keyword>
<feature type="domain" description="Carrier" evidence="4">
    <location>
        <begin position="3306"/>
        <end position="3381"/>
    </location>
</feature>
<evidence type="ECO:0000259" key="4">
    <source>
        <dbReference type="PROSITE" id="PS50075"/>
    </source>
</evidence>
<protein>
    <submittedName>
        <fullName evidence="7">Glycoprotein</fullName>
    </submittedName>
</protein>
<dbReference type="Gene3D" id="3.40.50.12780">
    <property type="entry name" value="N-terminal domain of ligase-like"/>
    <property type="match status" value="2"/>
</dbReference>
<dbReference type="PANTHER" id="PTHR45527">
    <property type="entry name" value="NONRIBOSOMAL PEPTIDE SYNTHETASE"/>
    <property type="match status" value="1"/>
</dbReference>
<dbReference type="GO" id="GO:0043041">
    <property type="term" value="P:amino acid activation for nonribosomal peptide biosynthetic process"/>
    <property type="evidence" value="ECO:0007669"/>
    <property type="project" value="TreeGrafter"/>
</dbReference>
<organism evidence="7">
    <name type="scientific">Thelazia callipaeda</name>
    <name type="common">Oriental eyeworm</name>
    <name type="synonym">Parasitic nematode</name>
    <dbReference type="NCBI Taxonomy" id="103827"/>
    <lineage>
        <taxon>Eukaryota</taxon>
        <taxon>Metazoa</taxon>
        <taxon>Ecdysozoa</taxon>
        <taxon>Nematoda</taxon>
        <taxon>Chromadorea</taxon>
        <taxon>Rhabditida</taxon>
        <taxon>Spirurina</taxon>
        <taxon>Spiruromorpha</taxon>
        <taxon>Thelazioidea</taxon>
        <taxon>Thelaziidae</taxon>
        <taxon>Thelazia</taxon>
    </lineage>
</organism>
<gene>
    <name evidence="5" type="ORF">TCLT_LOCUS5752</name>
</gene>
<dbReference type="GO" id="GO:0005230">
    <property type="term" value="F:extracellular ligand-gated monoatomic ion channel activity"/>
    <property type="evidence" value="ECO:0007669"/>
    <property type="project" value="InterPro"/>
</dbReference>
<dbReference type="GO" id="GO:0016020">
    <property type="term" value="C:membrane"/>
    <property type="evidence" value="ECO:0007669"/>
    <property type="project" value="InterPro"/>
</dbReference>
<evidence type="ECO:0000256" key="1">
    <source>
        <dbReference type="ARBA" id="ARBA00022450"/>
    </source>
</evidence>
<dbReference type="SUPFAM" id="SSF56801">
    <property type="entry name" value="Acetyl-CoA synthetase-like"/>
    <property type="match status" value="2"/>
</dbReference>
<proteinExistence type="predicted"/>
<keyword evidence="3" id="KW-0732">Signal</keyword>
<dbReference type="Gene3D" id="1.10.1200.10">
    <property type="entry name" value="ACP-like"/>
    <property type="match status" value="4"/>
</dbReference>
<accession>A0A158RBV9</accession>
<dbReference type="PANTHER" id="PTHR45527:SF1">
    <property type="entry name" value="FATTY ACID SYNTHASE"/>
    <property type="match status" value="1"/>
</dbReference>
<feature type="chain" id="PRO_5043135992" evidence="3">
    <location>
        <begin position="19"/>
        <end position="4310"/>
    </location>
</feature>
<dbReference type="InterPro" id="IPR045851">
    <property type="entry name" value="AMP-bd_C_sf"/>
</dbReference>
<dbReference type="GO" id="GO:0003824">
    <property type="term" value="F:catalytic activity"/>
    <property type="evidence" value="ECO:0007669"/>
    <property type="project" value="InterPro"/>
</dbReference>
<dbReference type="Proteomes" id="UP000276776">
    <property type="component" value="Unassembled WGS sequence"/>
</dbReference>
<dbReference type="GO" id="GO:0031177">
    <property type="term" value="F:phosphopantetheine binding"/>
    <property type="evidence" value="ECO:0007669"/>
    <property type="project" value="TreeGrafter"/>
</dbReference>
<dbReference type="InterPro" id="IPR000873">
    <property type="entry name" value="AMP-dep_synth/lig_dom"/>
</dbReference>
<dbReference type="Gene3D" id="3.30.559.30">
    <property type="entry name" value="Nonribosomal peptide synthetase, condensation domain"/>
    <property type="match status" value="4"/>
</dbReference>
<dbReference type="PROSITE" id="PS50075">
    <property type="entry name" value="CARRIER"/>
    <property type="match status" value="4"/>
</dbReference>
<reference evidence="5 6" key="2">
    <citation type="submission" date="2018-11" db="EMBL/GenBank/DDBJ databases">
        <authorList>
            <consortium name="Pathogen Informatics"/>
        </authorList>
    </citation>
    <scope>NUCLEOTIDE SEQUENCE [LARGE SCALE GENOMIC DNA]</scope>
</reference>
<dbReference type="Pfam" id="PF13193">
    <property type="entry name" value="AMP-binding_C"/>
    <property type="match status" value="2"/>
</dbReference>
<dbReference type="EMBL" id="UYYF01004361">
    <property type="protein sequence ID" value="VDN03035.1"/>
    <property type="molecule type" value="Genomic_DNA"/>
</dbReference>
<feature type="signal peptide" evidence="3">
    <location>
        <begin position="1"/>
        <end position="18"/>
    </location>
</feature>
<dbReference type="PROSITE" id="PS00455">
    <property type="entry name" value="AMP_BINDING"/>
    <property type="match status" value="2"/>
</dbReference>
<evidence type="ECO:0000256" key="2">
    <source>
        <dbReference type="ARBA" id="ARBA00022553"/>
    </source>
</evidence>
<keyword evidence="2" id="KW-0597">Phosphoprotein</keyword>
<dbReference type="Pfam" id="PF00501">
    <property type="entry name" value="AMP-binding"/>
    <property type="match status" value="2"/>
</dbReference>
<dbReference type="InterPro" id="IPR020845">
    <property type="entry name" value="AMP-binding_CS"/>
</dbReference>
<dbReference type="InterPro" id="IPR042099">
    <property type="entry name" value="ANL_N_sf"/>
</dbReference>
<dbReference type="SUPFAM" id="SSF47336">
    <property type="entry name" value="ACP-like"/>
    <property type="match status" value="5"/>
</dbReference>
<evidence type="ECO:0000313" key="6">
    <source>
        <dbReference type="Proteomes" id="UP000276776"/>
    </source>
</evidence>
<dbReference type="OMA" id="YQTGFSI"/>
<reference evidence="7" key="1">
    <citation type="submission" date="2016-04" db="UniProtKB">
        <authorList>
            <consortium name="WormBaseParasite"/>
        </authorList>
    </citation>
    <scope>IDENTIFICATION</scope>
</reference>
<dbReference type="InterPro" id="IPR025110">
    <property type="entry name" value="AMP-bd_C"/>
</dbReference>
<dbReference type="GO" id="GO:0005737">
    <property type="term" value="C:cytoplasm"/>
    <property type="evidence" value="ECO:0007669"/>
    <property type="project" value="TreeGrafter"/>
</dbReference>
<dbReference type="InterPro" id="IPR023213">
    <property type="entry name" value="CAT-like_dom_sf"/>
</dbReference>
<dbReference type="WBParaSite" id="TCLT_0000576301-mRNA-1">
    <property type="protein sequence ID" value="TCLT_0000576301-mRNA-1"/>
    <property type="gene ID" value="TCLT_0000576301"/>
</dbReference>
<feature type="domain" description="Carrier" evidence="4">
    <location>
        <begin position="1612"/>
        <end position="1687"/>
    </location>
</feature>
<evidence type="ECO:0000313" key="5">
    <source>
        <dbReference type="EMBL" id="VDN03035.1"/>
    </source>
</evidence>
<dbReference type="GO" id="GO:0044550">
    <property type="term" value="P:secondary metabolite biosynthetic process"/>
    <property type="evidence" value="ECO:0007669"/>
    <property type="project" value="TreeGrafter"/>
</dbReference>
<dbReference type="Pfam" id="PF00550">
    <property type="entry name" value="PP-binding"/>
    <property type="match status" value="4"/>
</dbReference>
<dbReference type="InterPro" id="IPR009081">
    <property type="entry name" value="PP-bd_ACP"/>
</dbReference>
<dbReference type="Pfam" id="PF00668">
    <property type="entry name" value="Condensation"/>
    <property type="match status" value="5"/>
</dbReference>
<dbReference type="SUPFAM" id="SSF52777">
    <property type="entry name" value="CoA-dependent acyltransferases"/>
    <property type="match status" value="8"/>
</dbReference>
<dbReference type="SUPFAM" id="SSF53474">
    <property type="entry name" value="alpha/beta-Hydrolases"/>
    <property type="match status" value="1"/>
</dbReference>
<dbReference type="Gene3D" id="3.30.300.30">
    <property type="match status" value="2"/>
</dbReference>
<dbReference type="InterPro" id="IPR029058">
    <property type="entry name" value="AB_hydrolase_fold"/>
</dbReference>
<feature type="domain" description="Carrier" evidence="4">
    <location>
        <begin position="3912"/>
        <end position="3987"/>
    </location>
</feature>
<keyword evidence="1" id="KW-0596">Phosphopantetheine</keyword>
<dbReference type="SUPFAM" id="SSF63712">
    <property type="entry name" value="Nicotinic receptor ligand binding domain-like"/>
    <property type="match status" value="1"/>
</dbReference>
<name>A0A158RBV9_THECL</name>
<dbReference type="InterPro" id="IPR036734">
    <property type="entry name" value="Neur_chan_lig-bd_sf"/>
</dbReference>
<dbReference type="InterPro" id="IPR036736">
    <property type="entry name" value="ACP-like_sf"/>
</dbReference>
<dbReference type="OrthoDB" id="416786at2759"/>
<dbReference type="Gene3D" id="3.30.559.10">
    <property type="entry name" value="Chloramphenicol acetyltransferase-like domain"/>
    <property type="match status" value="4"/>
</dbReference>
<evidence type="ECO:0000313" key="7">
    <source>
        <dbReference type="WBParaSite" id="TCLT_0000576301-mRNA-1"/>
    </source>
</evidence>
<dbReference type="InterPro" id="IPR001242">
    <property type="entry name" value="Condensation_dom"/>
</dbReference>
<dbReference type="STRING" id="103827.A0A158RBV9"/>